<evidence type="ECO:0000313" key="2">
    <source>
        <dbReference type="EMBL" id="GAI26514.1"/>
    </source>
</evidence>
<dbReference type="AlphaFoldDB" id="X1P6I0"/>
<reference evidence="2" key="1">
    <citation type="journal article" date="2014" name="Front. Microbiol.">
        <title>High frequency of phylogenetically diverse reductive dehalogenase-homologous genes in deep subseafloor sedimentary metagenomes.</title>
        <authorList>
            <person name="Kawai M."/>
            <person name="Futagami T."/>
            <person name="Toyoda A."/>
            <person name="Takaki Y."/>
            <person name="Nishi S."/>
            <person name="Hori S."/>
            <person name="Arai W."/>
            <person name="Tsubouchi T."/>
            <person name="Morono Y."/>
            <person name="Uchiyama I."/>
            <person name="Ito T."/>
            <person name="Fujiyama A."/>
            <person name="Inagaki F."/>
            <person name="Takami H."/>
        </authorList>
    </citation>
    <scope>NUCLEOTIDE SEQUENCE</scope>
    <source>
        <strain evidence="2">Expedition CK06-06</strain>
    </source>
</reference>
<keyword evidence="1" id="KW-0812">Transmembrane</keyword>
<name>X1P6I0_9ZZZZ</name>
<feature type="transmembrane region" description="Helical" evidence="1">
    <location>
        <begin position="12"/>
        <end position="31"/>
    </location>
</feature>
<dbReference type="EMBL" id="BARV01015070">
    <property type="protein sequence ID" value="GAI26514.1"/>
    <property type="molecule type" value="Genomic_DNA"/>
</dbReference>
<keyword evidence="1" id="KW-0472">Membrane</keyword>
<protein>
    <submittedName>
        <fullName evidence="2">Uncharacterized protein</fullName>
    </submittedName>
</protein>
<accession>X1P6I0</accession>
<comment type="caution">
    <text evidence="2">The sequence shown here is derived from an EMBL/GenBank/DDBJ whole genome shotgun (WGS) entry which is preliminary data.</text>
</comment>
<gene>
    <name evidence="2" type="ORF">S06H3_26113</name>
</gene>
<proteinExistence type="predicted"/>
<sequence>MYEVNNTGGWYNFGFLLGACIALGGGGGASWKKKRRKRMKDKEWEEIGKKVEKKVCKGIKEWLDESEKKDDDWEEIGRKIEEKIKRKLRDWADD</sequence>
<keyword evidence="1" id="KW-1133">Transmembrane helix</keyword>
<evidence type="ECO:0000256" key="1">
    <source>
        <dbReference type="SAM" id="Phobius"/>
    </source>
</evidence>
<organism evidence="2">
    <name type="scientific">marine sediment metagenome</name>
    <dbReference type="NCBI Taxonomy" id="412755"/>
    <lineage>
        <taxon>unclassified sequences</taxon>
        <taxon>metagenomes</taxon>
        <taxon>ecological metagenomes</taxon>
    </lineage>
</organism>